<protein>
    <recommendedName>
        <fullName evidence="7 11">Ribosomal RNA large subunit methyltransferase E</fullName>
        <ecNumber evidence="6 11">2.1.1.166</ecNumber>
    </recommendedName>
    <alternativeName>
        <fullName evidence="9 11">23S rRNA Um2552 methyltransferase</fullName>
    </alternativeName>
    <alternativeName>
        <fullName evidence="8 11">rRNA (uridine-2'-O-)-methyltransferase</fullName>
    </alternativeName>
</protein>
<dbReference type="HAMAP" id="MF_01547">
    <property type="entry name" value="RNA_methyltr_E"/>
    <property type="match status" value="1"/>
</dbReference>
<keyword evidence="2 11" id="KW-0489">Methyltransferase</keyword>
<evidence type="ECO:0000256" key="8">
    <source>
        <dbReference type="ARBA" id="ARBA00041995"/>
    </source>
</evidence>
<keyword evidence="1 11" id="KW-0698">rRNA processing</keyword>
<organism evidence="14 15">
    <name type="scientific">Candidatus Gallionella acididurans</name>
    <dbReference type="NCBI Taxonomy" id="1796491"/>
    <lineage>
        <taxon>Bacteria</taxon>
        <taxon>Pseudomonadati</taxon>
        <taxon>Pseudomonadota</taxon>
        <taxon>Betaproteobacteria</taxon>
        <taxon>Nitrosomonadales</taxon>
        <taxon>Gallionellaceae</taxon>
        <taxon>Gallionella</taxon>
    </lineage>
</organism>
<dbReference type="InterPro" id="IPR050082">
    <property type="entry name" value="RNA_methyltr_RlmE"/>
</dbReference>
<dbReference type="GO" id="GO:0008650">
    <property type="term" value="F:rRNA (uridine-2'-O-)-methyltransferase activity"/>
    <property type="evidence" value="ECO:0007669"/>
    <property type="project" value="UniProtKB-UniRule"/>
</dbReference>
<dbReference type="InterPro" id="IPR015507">
    <property type="entry name" value="rRNA-MeTfrase_E"/>
</dbReference>
<feature type="binding site" evidence="11">
    <location>
        <position position="62"/>
    </location>
    <ligand>
        <name>S-adenosyl-L-methionine</name>
        <dbReference type="ChEBI" id="CHEBI:59789"/>
    </ligand>
</feature>
<dbReference type="Gene3D" id="3.40.50.150">
    <property type="entry name" value="Vaccinia Virus protein VP39"/>
    <property type="match status" value="1"/>
</dbReference>
<dbReference type="InterPro" id="IPR002877">
    <property type="entry name" value="RNA_MeTrfase_FtsJ_dom"/>
</dbReference>
<evidence type="ECO:0000256" key="2">
    <source>
        <dbReference type="ARBA" id="ARBA00022603"/>
    </source>
</evidence>
<name>A0A139BUF2_9PROT</name>
<feature type="binding site" evidence="11">
    <location>
        <position position="80"/>
    </location>
    <ligand>
        <name>S-adenosyl-L-methionine</name>
        <dbReference type="ChEBI" id="CHEBI:59789"/>
    </ligand>
</feature>
<dbReference type="FunFam" id="3.40.50.150:FF:000005">
    <property type="entry name" value="Ribosomal RNA large subunit methyltransferase E"/>
    <property type="match status" value="1"/>
</dbReference>
<dbReference type="Pfam" id="PF01728">
    <property type="entry name" value="FtsJ"/>
    <property type="match status" value="1"/>
</dbReference>
<dbReference type="AlphaFoldDB" id="A0A139BUF2"/>
<dbReference type="InterPro" id="IPR029063">
    <property type="entry name" value="SAM-dependent_MTases_sf"/>
</dbReference>
<evidence type="ECO:0000256" key="10">
    <source>
        <dbReference type="ARBA" id="ARBA00048970"/>
    </source>
</evidence>
<comment type="similarity">
    <text evidence="11">Belongs to the class I-like SAM-binding methyltransferase superfamily. RNA methyltransferase RlmE family.</text>
</comment>
<evidence type="ECO:0000259" key="13">
    <source>
        <dbReference type="Pfam" id="PF01728"/>
    </source>
</evidence>
<feature type="binding site" evidence="11">
    <location>
        <position position="96"/>
    </location>
    <ligand>
        <name>S-adenosyl-L-methionine</name>
        <dbReference type="ChEBI" id="CHEBI:59789"/>
    </ligand>
</feature>
<keyword evidence="3 11" id="KW-0808">Transferase</keyword>
<dbReference type="GO" id="GO:0005737">
    <property type="term" value="C:cytoplasm"/>
    <property type="evidence" value="ECO:0007669"/>
    <property type="project" value="UniProtKB-SubCell"/>
</dbReference>
<dbReference type="PANTHER" id="PTHR10920:SF18">
    <property type="entry name" value="RRNA METHYLTRANSFERASE 2, MITOCHONDRIAL"/>
    <property type="match status" value="1"/>
</dbReference>
<accession>A0A139BUF2</accession>
<evidence type="ECO:0000313" key="14">
    <source>
        <dbReference type="EMBL" id="KXS32600.1"/>
    </source>
</evidence>
<gene>
    <name evidence="11" type="primary">rlmE</name>
    <name evidence="11" type="synonym">ftsJ</name>
    <name evidence="11" type="synonym">rrmJ</name>
    <name evidence="14" type="ORF">AWT59_1263</name>
</gene>
<comment type="caution">
    <text evidence="14">The sequence shown here is derived from an EMBL/GenBank/DDBJ whole genome shotgun (WGS) entry which is preliminary data.</text>
</comment>
<dbReference type="SUPFAM" id="SSF53335">
    <property type="entry name" value="S-adenosyl-L-methionine-dependent methyltransferases"/>
    <property type="match status" value="1"/>
</dbReference>
<evidence type="ECO:0000256" key="12">
    <source>
        <dbReference type="PIRSR" id="PIRSR005461-1"/>
    </source>
</evidence>
<dbReference type="Proteomes" id="UP000070578">
    <property type="component" value="Unassembled WGS sequence"/>
</dbReference>
<proteinExistence type="inferred from homology"/>
<sequence>MKPSKTSKQWMREHVNDPFVQLAQKEGYRSRAAYKLLEIDARDRLIKPGMVVVDLGATPGGWSQVAAAGVGRGGKVIALDLLPLDPLAGVDFIQGDFREPGALRQLEVFLQDKPVGLVISDMAPNMSGVVSADQARAMHLAELAMEFALEHLKADGSFLVKTFQGAGFEDFLRLMRSRFAKVVTRKPKASRDRSSEVYLLASGKLE</sequence>
<keyword evidence="4 11" id="KW-0949">S-adenosyl-L-methionine</keyword>
<reference evidence="14 15" key="2">
    <citation type="submission" date="2016-03" db="EMBL/GenBank/DDBJ databases">
        <title>New uncultured bacterium of the family Gallionellaceae from acid mine drainage: description and reconstruction of genome based on metagenomic analysis of microbial community.</title>
        <authorList>
            <person name="Kadnikov V."/>
            <person name="Ivasenko D."/>
            <person name="Beletsky A."/>
            <person name="Mardanov A."/>
            <person name="Danilova E."/>
            <person name="Pimenov N."/>
            <person name="Karnachuk O."/>
            <person name="Ravin N."/>
        </authorList>
    </citation>
    <scope>NUCLEOTIDE SEQUENCE [LARGE SCALE GENOMIC DNA]</scope>
    <source>
        <strain evidence="14">ShG14-8</strain>
    </source>
</reference>
<evidence type="ECO:0000256" key="4">
    <source>
        <dbReference type="ARBA" id="ARBA00022691"/>
    </source>
</evidence>
<comment type="catalytic activity">
    <reaction evidence="10 11">
        <text>uridine(2552) in 23S rRNA + S-adenosyl-L-methionine = 2'-O-methyluridine(2552) in 23S rRNA + S-adenosyl-L-homocysteine + H(+)</text>
        <dbReference type="Rhea" id="RHEA:42720"/>
        <dbReference type="Rhea" id="RHEA-COMP:10202"/>
        <dbReference type="Rhea" id="RHEA-COMP:10203"/>
        <dbReference type="ChEBI" id="CHEBI:15378"/>
        <dbReference type="ChEBI" id="CHEBI:57856"/>
        <dbReference type="ChEBI" id="CHEBI:59789"/>
        <dbReference type="ChEBI" id="CHEBI:65315"/>
        <dbReference type="ChEBI" id="CHEBI:74478"/>
        <dbReference type="EC" id="2.1.1.166"/>
    </reaction>
</comment>
<feature type="active site" description="Proton acceptor" evidence="11 12">
    <location>
        <position position="161"/>
    </location>
</feature>
<evidence type="ECO:0000256" key="11">
    <source>
        <dbReference type="HAMAP-Rule" id="MF_01547"/>
    </source>
</evidence>
<feature type="binding site" evidence="11">
    <location>
        <position position="60"/>
    </location>
    <ligand>
        <name>S-adenosyl-L-methionine</name>
        <dbReference type="ChEBI" id="CHEBI:59789"/>
    </ligand>
</feature>
<keyword evidence="11" id="KW-0963">Cytoplasm</keyword>
<comment type="function">
    <text evidence="5 11">Specifically methylates the uridine in position 2552 of 23S rRNA at the 2'-O position of the ribose in the fully assembled 50S ribosomal subunit.</text>
</comment>
<feature type="binding site" evidence="11">
    <location>
        <position position="121"/>
    </location>
    <ligand>
        <name>S-adenosyl-L-methionine</name>
        <dbReference type="ChEBI" id="CHEBI:59789"/>
    </ligand>
</feature>
<dbReference type="PANTHER" id="PTHR10920">
    <property type="entry name" value="RIBOSOMAL RNA METHYLTRANSFERASE"/>
    <property type="match status" value="1"/>
</dbReference>
<evidence type="ECO:0000256" key="3">
    <source>
        <dbReference type="ARBA" id="ARBA00022679"/>
    </source>
</evidence>
<evidence type="ECO:0000256" key="6">
    <source>
        <dbReference type="ARBA" id="ARBA00038861"/>
    </source>
</evidence>
<comment type="subcellular location">
    <subcellularLocation>
        <location evidence="11">Cytoplasm</location>
    </subcellularLocation>
</comment>
<evidence type="ECO:0000256" key="7">
    <source>
        <dbReference type="ARBA" id="ARBA00041129"/>
    </source>
</evidence>
<evidence type="ECO:0000256" key="1">
    <source>
        <dbReference type="ARBA" id="ARBA00022552"/>
    </source>
</evidence>
<dbReference type="PIRSF" id="PIRSF005461">
    <property type="entry name" value="23S_rRNA_mtase"/>
    <property type="match status" value="1"/>
</dbReference>
<reference evidence="14 15" key="1">
    <citation type="submission" date="2016-02" db="EMBL/GenBank/DDBJ databases">
        <authorList>
            <person name="Wen L."/>
            <person name="He K."/>
            <person name="Yang H."/>
        </authorList>
    </citation>
    <scope>NUCLEOTIDE SEQUENCE [LARGE SCALE GENOMIC DNA]</scope>
    <source>
        <strain evidence="14">ShG14-8</strain>
    </source>
</reference>
<evidence type="ECO:0000256" key="9">
    <source>
        <dbReference type="ARBA" id="ARBA00042745"/>
    </source>
</evidence>
<feature type="domain" description="Ribosomal RNA methyltransferase FtsJ" evidence="13">
    <location>
        <begin position="28"/>
        <end position="203"/>
    </location>
</feature>
<evidence type="ECO:0000313" key="15">
    <source>
        <dbReference type="Proteomes" id="UP000070578"/>
    </source>
</evidence>
<evidence type="ECO:0000256" key="5">
    <source>
        <dbReference type="ARBA" id="ARBA00037569"/>
    </source>
</evidence>
<dbReference type="PATRIC" id="fig|1796491.3.peg.1378"/>
<dbReference type="EC" id="2.1.1.166" evidence="6 11"/>
<dbReference type="EMBL" id="LSLI01000024">
    <property type="protein sequence ID" value="KXS32600.1"/>
    <property type="molecule type" value="Genomic_DNA"/>
</dbReference>